<evidence type="ECO:0000256" key="5">
    <source>
        <dbReference type="ARBA" id="ARBA00022747"/>
    </source>
</evidence>
<reference evidence="13 14" key="1">
    <citation type="submission" date="2020-03" db="EMBL/GenBank/DDBJ databases">
        <title>Complete genome sequence of Shewanella sp.</title>
        <authorList>
            <person name="Kim Y.-S."/>
            <person name="Kim S.-J."/>
            <person name="Jung H.-K."/>
            <person name="Kim K.-H."/>
        </authorList>
    </citation>
    <scope>NUCLEOTIDE SEQUENCE [LARGE SCALE GENOMIC DNA]</scope>
    <source>
        <strain evidence="13 14">PN3F2</strain>
        <plasmid evidence="13 14">pPN3F2_1</plasmid>
    </source>
</reference>
<gene>
    <name evidence="13" type="ORF">HBH39_17600</name>
</gene>
<protein>
    <recommendedName>
        <fullName evidence="10">Type I restriction enzyme endonuclease subunit</fullName>
        <shortName evidence="10">R protein</shortName>
        <ecNumber evidence="10">3.1.21.3</ecNumber>
    </recommendedName>
</protein>
<feature type="coiled-coil region" evidence="11">
    <location>
        <begin position="515"/>
        <end position="549"/>
    </location>
</feature>
<organism evidence="13 14">
    <name type="scientific">Shewanella aestuarii</name>
    <dbReference type="NCBI Taxonomy" id="1028752"/>
    <lineage>
        <taxon>Bacteria</taxon>
        <taxon>Pseudomonadati</taxon>
        <taxon>Pseudomonadota</taxon>
        <taxon>Gammaproteobacteria</taxon>
        <taxon>Alteromonadales</taxon>
        <taxon>Shewanellaceae</taxon>
        <taxon>Shewanella</taxon>
    </lineage>
</organism>
<dbReference type="Gene3D" id="3.90.1570.50">
    <property type="match status" value="1"/>
</dbReference>
<keyword evidence="7 10" id="KW-0378">Hydrolase</keyword>
<keyword evidence="14" id="KW-1185">Reference proteome</keyword>
<dbReference type="Pfam" id="PF18766">
    <property type="entry name" value="SWI2_SNF2"/>
    <property type="match status" value="1"/>
</dbReference>
<dbReference type="InterPro" id="IPR027417">
    <property type="entry name" value="P-loop_NTPase"/>
</dbReference>
<evidence type="ECO:0000256" key="2">
    <source>
        <dbReference type="ARBA" id="ARBA00008598"/>
    </source>
</evidence>
<keyword evidence="8 10" id="KW-0067">ATP-binding</keyword>
<dbReference type="Proteomes" id="UP000502608">
    <property type="component" value="Plasmid pPN3F2_1"/>
</dbReference>
<evidence type="ECO:0000256" key="8">
    <source>
        <dbReference type="ARBA" id="ARBA00022840"/>
    </source>
</evidence>
<keyword evidence="13" id="KW-0614">Plasmid</keyword>
<comment type="catalytic activity">
    <reaction evidence="1 10">
        <text>Endonucleolytic cleavage of DNA to give random double-stranded fragments with terminal 5'-phosphates, ATP is simultaneously hydrolyzed.</text>
        <dbReference type="EC" id="3.1.21.3"/>
    </reaction>
</comment>
<dbReference type="Gene3D" id="3.40.50.300">
    <property type="entry name" value="P-loop containing nucleotide triphosphate hydrolases"/>
    <property type="match status" value="2"/>
</dbReference>
<dbReference type="GO" id="GO:0005524">
    <property type="term" value="F:ATP binding"/>
    <property type="evidence" value="ECO:0007669"/>
    <property type="project" value="UniProtKB-KW"/>
</dbReference>
<dbReference type="CDD" id="cd18030">
    <property type="entry name" value="DEXHc_RE_I_HsdR"/>
    <property type="match status" value="1"/>
</dbReference>
<dbReference type="PANTHER" id="PTHR30195">
    <property type="entry name" value="TYPE I SITE-SPECIFIC DEOXYRIBONUCLEASE PROTEIN SUBUNIT M AND R"/>
    <property type="match status" value="1"/>
</dbReference>
<dbReference type="EMBL" id="CP050314">
    <property type="protein sequence ID" value="QIR16301.1"/>
    <property type="molecule type" value="Genomic_DNA"/>
</dbReference>
<dbReference type="InterPro" id="IPR055180">
    <property type="entry name" value="HsdR_RecA-like_helicase_dom_2"/>
</dbReference>
<comment type="subunit">
    <text evidence="10">The type I restriction/modification system is composed of three polypeptides R, M and S.</text>
</comment>
<accession>A0A6G9QR69</accession>
<dbReference type="CDD" id="cd22332">
    <property type="entry name" value="HsdR_N"/>
    <property type="match status" value="1"/>
</dbReference>
<keyword evidence="5 10" id="KW-0680">Restriction system</keyword>
<keyword evidence="3" id="KW-0540">Nuclease</keyword>
<proteinExistence type="inferred from homology"/>
<dbReference type="InterPro" id="IPR021810">
    <property type="entry name" value="T1RH-like_C"/>
</dbReference>
<evidence type="ECO:0000256" key="10">
    <source>
        <dbReference type="RuleBase" id="RU364115"/>
    </source>
</evidence>
<dbReference type="InterPro" id="IPR051268">
    <property type="entry name" value="Type-I_R_enzyme_R_subunit"/>
</dbReference>
<dbReference type="Pfam" id="PF04313">
    <property type="entry name" value="HSDR_N"/>
    <property type="match status" value="1"/>
</dbReference>
<dbReference type="PANTHER" id="PTHR30195:SF15">
    <property type="entry name" value="TYPE I RESTRICTION ENZYME HINDI ENDONUCLEASE SUBUNIT"/>
    <property type="match status" value="1"/>
</dbReference>
<comment type="function">
    <text evidence="10">Subunit R is required for both nuclease and ATPase activities, but not for modification.</text>
</comment>
<evidence type="ECO:0000256" key="6">
    <source>
        <dbReference type="ARBA" id="ARBA00022759"/>
    </source>
</evidence>
<evidence type="ECO:0000256" key="1">
    <source>
        <dbReference type="ARBA" id="ARBA00000851"/>
    </source>
</evidence>
<dbReference type="KEGG" id="saes:HBH39_17600"/>
<dbReference type="InterPro" id="IPR004473">
    <property type="entry name" value="Restrct_endonuc_typeI_HsdR"/>
</dbReference>
<dbReference type="PROSITE" id="PS51192">
    <property type="entry name" value="HELICASE_ATP_BIND_1"/>
    <property type="match status" value="1"/>
</dbReference>
<dbReference type="GO" id="GO:0003677">
    <property type="term" value="F:DNA binding"/>
    <property type="evidence" value="ECO:0007669"/>
    <property type="project" value="UniProtKB-KW"/>
</dbReference>
<dbReference type="InterPro" id="IPR007409">
    <property type="entry name" value="Restrct_endonuc_type1_HsdR_N"/>
</dbReference>
<feature type="domain" description="Helicase ATP-binding" evidence="12">
    <location>
        <begin position="303"/>
        <end position="494"/>
    </location>
</feature>
<evidence type="ECO:0000259" key="12">
    <source>
        <dbReference type="PROSITE" id="PS51192"/>
    </source>
</evidence>
<evidence type="ECO:0000313" key="13">
    <source>
        <dbReference type="EMBL" id="QIR16301.1"/>
    </source>
</evidence>
<keyword evidence="4 10" id="KW-0547">Nucleotide-binding</keyword>
<dbReference type="AlphaFoldDB" id="A0A6G9QR69"/>
<evidence type="ECO:0000313" key="14">
    <source>
        <dbReference type="Proteomes" id="UP000502608"/>
    </source>
</evidence>
<dbReference type="SMART" id="SM00487">
    <property type="entry name" value="DEXDc"/>
    <property type="match status" value="1"/>
</dbReference>
<geneLocation type="plasmid" evidence="13 14">
    <name>pPN3F2_1</name>
</geneLocation>
<sequence>MITEDQLEQECIRWFTNQGYQYKNGYDIAPDGPSPERDDYHQVVLKQRLLNQLAVINPELPHDALLDVVNTVCLPDTPILIKNNRAFHKYVIEGVPVEYSVFEDGETKTKHSHAQLMDFTTTDNNEFLIVNQFTITGTKGSRRPDVIVFINGLPIAVIELKNPADEHADIWNAYNQLQTYKDEITDLFVFNEALIVSDGWTARVGSLTANKERFLPWKTVSAEDDKPLLEYQLETMVRGFFKQDLLLDYIRYFVLFETDNDNIIKKIAGYHQFHAVRAAVEATVRASNTSGNFLETTIPSLEKIKQGSGKAGVVWHTQGSGKSISMVCYASKLLQQASMNNPTIVVVTDRNDLDGQLFNTFGMAQETLKQIPQQADDRDSLRELLLNRQSGGIIFTTIQKFALLDDETEHPKLSERSNIVVVSDEAHRSQYGNKSKMVEIKDKNGVVTGHKFVYGYSKYMRDALPNASFIGFTGTPIAMDDKDTRGVFGEYVSIYDIQDAVDDGATVPIYYESRLAKLDINQDEIEQLNDQVEDEIGEEEETADREKVKSQWATLEKLVGAAPRIEQVAKDLVEHFTTRTETFPGKAMIVAMSREICVDLYNAIIAIKPEWHHPDTDKGVIKIVMTGSASDKEKMQPHIHDKKTKKLFEKRYKDTDDELQLVIVRDMWLTGFDAPCCHTMYIDKPMKGHNLMQAIARVNRVFKDKPGGLVVDYIGIANELKNALKTYTNSQGKGQPTIDTAEAFAVLMEKIDIIRGMFATPVDGNVFNYRPDFETHAIRLLPGAVNHLSGLVTPQTNGKEQRDGKRRFLDVMAALTKAYSLCNTMDETQEYKNEIAFYSAIKAAFIKHSTVDKKRADEQRNTALKLILDNAVIADGVDDIFSMVGLDKPNIGLLSEEFLEDVKNLKEKNLAVELLEKLLRDEVKSRMKNDVVQEKKYSERIMSTLQKYHNRSIETAQVIEELIQWAKEMQEDAEMLDRLNLSVDEIAFYRALIENEESVRQLGDDNLRSLAIELTQQLRKSATVDWQKRDSVRARMRNLVRRLLRRWKYPPDAAEAAIKLVLEQAEVLADGWYAV</sequence>
<dbReference type="GO" id="GO:0009035">
    <property type="term" value="F:type I site-specific deoxyribonuclease activity"/>
    <property type="evidence" value="ECO:0007669"/>
    <property type="project" value="UniProtKB-EC"/>
</dbReference>
<dbReference type="SUPFAM" id="SSF52540">
    <property type="entry name" value="P-loop containing nucleoside triphosphate hydrolases"/>
    <property type="match status" value="2"/>
</dbReference>
<comment type="similarity">
    <text evidence="2 10">Belongs to the HsdR family.</text>
</comment>
<dbReference type="InterPro" id="IPR040980">
    <property type="entry name" value="SWI2_SNF2"/>
</dbReference>
<evidence type="ECO:0000256" key="4">
    <source>
        <dbReference type="ARBA" id="ARBA00022741"/>
    </source>
</evidence>
<keyword evidence="6 13" id="KW-0255">Endonuclease</keyword>
<dbReference type="GO" id="GO:0009307">
    <property type="term" value="P:DNA restriction-modification system"/>
    <property type="evidence" value="ECO:0007669"/>
    <property type="project" value="UniProtKB-KW"/>
</dbReference>
<name>A0A6G9QR69_9GAMM</name>
<evidence type="ECO:0000256" key="3">
    <source>
        <dbReference type="ARBA" id="ARBA00022722"/>
    </source>
</evidence>
<dbReference type="REBASE" id="401430">
    <property type="entry name" value="SaePN3F2ORF17580P"/>
</dbReference>
<dbReference type="NCBIfam" id="TIGR00348">
    <property type="entry name" value="hsdR"/>
    <property type="match status" value="1"/>
</dbReference>
<dbReference type="Pfam" id="PF11867">
    <property type="entry name" value="T1RH-like_C"/>
    <property type="match status" value="1"/>
</dbReference>
<dbReference type="RefSeq" id="WP_167680151.1">
    <property type="nucleotide sequence ID" value="NZ_CP050314.1"/>
</dbReference>
<dbReference type="InterPro" id="IPR014001">
    <property type="entry name" value="Helicase_ATP-bd"/>
</dbReference>
<dbReference type="CDD" id="cd18800">
    <property type="entry name" value="SF2_C_EcoR124I-like"/>
    <property type="match status" value="1"/>
</dbReference>
<dbReference type="Pfam" id="PF22679">
    <property type="entry name" value="T1R_D3-like"/>
    <property type="match status" value="1"/>
</dbReference>
<evidence type="ECO:0000256" key="7">
    <source>
        <dbReference type="ARBA" id="ARBA00022801"/>
    </source>
</evidence>
<dbReference type="EC" id="3.1.21.3" evidence="10"/>
<evidence type="ECO:0000256" key="11">
    <source>
        <dbReference type="SAM" id="Coils"/>
    </source>
</evidence>
<keyword evidence="9 10" id="KW-0238">DNA-binding</keyword>
<evidence type="ECO:0000256" key="9">
    <source>
        <dbReference type="ARBA" id="ARBA00023125"/>
    </source>
</evidence>
<keyword evidence="11" id="KW-0175">Coiled coil</keyword>